<dbReference type="EMBL" id="JAKWBL010000001">
    <property type="protein sequence ID" value="MCH5597439.1"/>
    <property type="molecule type" value="Genomic_DNA"/>
</dbReference>
<comment type="caution">
    <text evidence="6">The sequence shown here is derived from an EMBL/GenBank/DDBJ whole genome shotgun (WGS) entry which is preliminary data.</text>
</comment>
<dbReference type="InterPro" id="IPR011662">
    <property type="entry name" value="Secretin/TonB_short_N"/>
</dbReference>
<keyword evidence="4" id="KW-0732">Signal</keyword>
<accession>A0ABS9SH07</accession>
<evidence type="ECO:0000256" key="4">
    <source>
        <dbReference type="SAM" id="SignalP"/>
    </source>
</evidence>
<dbReference type="Proteomes" id="UP001202248">
    <property type="component" value="Unassembled WGS sequence"/>
</dbReference>
<feature type="signal peptide" evidence="4">
    <location>
        <begin position="1"/>
        <end position="17"/>
    </location>
</feature>
<evidence type="ECO:0000313" key="6">
    <source>
        <dbReference type="EMBL" id="MCH5597439.1"/>
    </source>
</evidence>
<evidence type="ECO:0000256" key="3">
    <source>
        <dbReference type="ARBA" id="ARBA00023237"/>
    </source>
</evidence>
<evidence type="ECO:0000256" key="2">
    <source>
        <dbReference type="ARBA" id="ARBA00023136"/>
    </source>
</evidence>
<keyword evidence="7" id="KW-1185">Reference proteome</keyword>
<keyword evidence="3" id="KW-0998">Cell outer membrane</keyword>
<reference evidence="6 7" key="1">
    <citation type="submission" date="2022-02" db="EMBL/GenBank/DDBJ databases">
        <authorList>
            <person name="Min J."/>
        </authorList>
    </citation>
    <scope>NUCLEOTIDE SEQUENCE [LARGE SCALE GENOMIC DNA]</scope>
    <source>
        <strain evidence="6 7">GR10-1</strain>
    </source>
</reference>
<dbReference type="Gene3D" id="2.60.40.1120">
    <property type="entry name" value="Carboxypeptidase-like, regulatory domain"/>
    <property type="match status" value="1"/>
</dbReference>
<protein>
    <submittedName>
        <fullName evidence="6">Carboxypeptidase-like regulatory domain-containing protein</fullName>
    </submittedName>
</protein>
<dbReference type="RefSeq" id="WP_240829304.1">
    <property type="nucleotide sequence ID" value="NZ_JAKWBL010000001.1"/>
</dbReference>
<organism evidence="6 7">
    <name type="scientific">Niabella ginsengisoli</name>
    <dbReference type="NCBI Taxonomy" id="522298"/>
    <lineage>
        <taxon>Bacteria</taxon>
        <taxon>Pseudomonadati</taxon>
        <taxon>Bacteroidota</taxon>
        <taxon>Chitinophagia</taxon>
        <taxon>Chitinophagales</taxon>
        <taxon>Chitinophagaceae</taxon>
        <taxon>Niabella</taxon>
    </lineage>
</organism>
<evidence type="ECO:0000313" key="7">
    <source>
        <dbReference type="Proteomes" id="UP001202248"/>
    </source>
</evidence>
<dbReference type="SUPFAM" id="SSF49464">
    <property type="entry name" value="Carboxypeptidase regulatory domain-like"/>
    <property type="match status" value="1"/>
</dbReference>
<evidence type="ECO:0000256" key="1">
    <source>
        <dbReference type="ARBA" id="ARBA00022448"/>
    </source>
</evidence>
<dbReference type="SMART" id="SM00965">
    <property type="entry name" value="STN"/>
    <property type="match status" value="1"/>
</dbReference>
<gene>
    <name evidence="6" type="ORF">MKP09_05715</name>
</gene>
<sequence length="206" mass="22680">MKLSVFIVLLTTFQCVANNGLAQDRISIDLKNATIETVLNKIASKSNYNFVYKDDILPNSIKLNVLTKDADIDYVMEKILAGTKLEYKKTAANLITIIEKTGKIDFPPSWVLRGIVLNEKDEPIIGATVAVKGTSKTTSTDITGQFLLEIESAEDSIIISYLGYKTLRIAAGNSKEVTFQLEPDAEAQKMSEVVVVGFGEQKSRLL</sequence>
<dbReference type="Pfam" id="PF13715">
    <property type="entry name" value="CarbopepD_reg_2"/>
    <property type="match status" value="1"/>
</dbReference>
<feature type="domain" description="Secretin/TonB short N-terminal" evidence="5">
    <location>
        <begin position="48"/>
        <end position="100"/>
    </location>
</feature>
<feature type="chain" id="PRO_5046545732" evidence="4">
    <location>
        <begin position="18"/>
        <end position="206"/>
    </location>
</feature>
<dbReference type="InterPro" id="IPR008969">
    <property type="entry name" value="CarboxyPept-like_regulatory"/>
</dbReference>
<proteinExistence type="predicted"/>
<keyword evidence="2" id="KW-0472">Membrane</keyword>
<keyword evidence="1" id="KW-0813">Transport</keyword>
<evidence type="ECO:0000259" key="5">
    <source>
        <dbReference type="SMART" id="SM00965"/>
    </source>
</evidence>
<name>A0ABS9SH07_9BACT</name>